<evidence type="ECO:0000259" key="2">
    <source>
        <dbReference type="SMART" id="SM00047"/>
    </source>
</evidence>
<dbReference type="Gene3D" id="2.60.40.10">
    <property type="entry name" value="Immunoglobulins"/>
    <property type="match status" value="2"/>
</dbReference>
<dbReference type="InterPro" id="IPR002901">
    <property type="entry name" value="MGlyc_endo_b_GlcNAc-like_dom"/>
</dbReference>
<dbReference type="eggNOG" id="COG4870">
    <property type="taxonomic scope" value="Bacteria"/>
</dbReference>
<gene>
    <name evidence="3" type="ORF">Clopa_3050</name>
</gene>
<evidence type="ECO:0000313" key="4">
    <source>
        <dbReference type="Proteomes" id="UP000013523"/>
    </source>
</evidence>
<evidence type="ECO:0000256" key="1">
    <source>
        <dbReference type="SAM" id="Phobius"/>
    </source>
</evidence>
<name>R4K5M8_CLOPA</name>
<dbReference type="SMART" id="SM00047">
    <property type="entry name" value="LYZ2"/>
    <property type="match status" value="1"/>
</dbReference>
<dbReference type="STRING" id="86416.Clopa_3050"/>
<keyword evidence="1" id="KW-0812">Transmembrane</keyword>
<dbReference type="PATRIC" id="fig|86416.3.peg.3038"/>
<feature type="domain" description="Mannosyl-glycoprotein endo-beta-N-acetylglucosamidase-like" evidence="2">
    <location>
        <begin position="670"/>
        <end position="824"/>
    </location>
</feature>
<dbReference type="EMBL" id="CP003261">
    <property type="protein sequence ID" value="AGK97878.1"/>
    <property type="molecule type" value="Genomic_DNA"/>
</dbReference>
<sequence length="829" mass="90404">MSFVRNKKISTFMIFVLIIISSILNFYKTPKIYAGSLPSLICIDTPQNNSNTNQNQINVVGWSLDGSGIGKVQVYVDDAYNGDAKIGLWRPDVNNAFPGYLGGTTSGYSYSLDLTGVKSGAHTIMVKSIGKNGTTIQQSVTINKTLPPSYMAIDNPLNNIDVKNQNNTNIVGWSLDPSGISKVQVYVDDAYSGDAKIGLWRPDVNNAFPGYLGGTTSGYSYSLDLTGVKSGTHTIMVKSVGKNGATIQQSVRINKTPPPSYMAIDNPLNNIDVKNQNNTNIVGWSLDPSGISKVQVYVDDAYKGDAEIGLWRPDVNNAFPGYSGGTTSGYNYALNLLDISDGNHTLLIKSVGKSGTVIQQSVKFNKITSPSIMCVDNPAAYSFIKNDQFNISGWSLNAYGVKNVQVYFDNIYQGDASIGISRPDVNNAFPGYTGGINSGFNYNLNTSISEGVHTIIVKSTGNDGTTMQQNISIYKLSDNEQTLSPIVAIDTPSNNMFIKSESGSLNVGGWSINAFGVKKVQIYVDNAYMSDVTTGVLRPDVRNVYPNYLGVSNSGYSYNLNLSSISDGVHTITVKSTGNGGVIAQQSVRVYKFSSGNQFGTSYNLLLSDMVNTQINYGQPVMESGNNWVNADRNTVQHYVDPMNFMDTYGVYQFLRLDYIQGVTVDDLNKILAGKGVLDGKGAQFLAAAQQSNVNPIYLVSHALLETGNGYSRLATGINVNGQTVYNLFGIGAYDSNANYYGSVYAYNKGWFNVDQAIYGGAQWISGDFINNSQYKQNTLYKMRWNPASPGNHQYATDVRWAYNQVYNIKNLIDMVANPSLEFDIPQYK</sequence>
<feature type="transmembrane region" description="Helical" evidence="1">
    <location>
        <begin position="9"/>
        <end position="27"/>
    </location>
</feature>
<dbReference type="Pfam" id="PF17957">
    <property type="entry name" value="Big_7"/>
    <property type="match status" value="4"/>
</dbReference>
<dbReference type="eggNOG" id="COG4193">
    <property type="taxonomic scope" value="Bacteria"/>
</dbReference>
<keyword evidence="4" id="KW-1185">Reference proteome</keyword>
<reference evidence="3 4" key="1">
    <citation type="submission" date="2012-01" db="EMBL/GenBank/DDBJ databases">
        <title>Complete sequence of chromosome of Clostridium pasteurianum BC1.</title>
        <authorList>
            <consortium name="US DOE Joint Genome Institute"/>
            <person name="Lucas S."/>
            <person name="Han J."/>
            <person name="Lapidus A."/>
            <person name="Cheng J.-F."/>
            <person name="Goodwin L."/>
            <person name="Pitluck S."/>
            <person name="Peters L."/>
            <person name="Mikhailova N."/>
            <person name="Teshima H."/>
            <person name="Detter J.C."/>
            <person name="Han C."/>
            <person name="Tapia R."/>
            <person name="Land M."/>
            <person name="Hauser L."/>
            <person name="Kyrpides N."/>
            <person name="Ivanova N."/>
            <person name="Pagani I."/>
            <person name="Dunn J."/>
            <person name="Taghavi S."/>
            <person name="Francis A."/>
            <person name="van der Lelie D."/>
            <person name="Woyke T."/>
        </authorList>
    </citation>
    <scope>NUCLEOTIDE SEQUENCE [LARGE SCALE GENOMIC DNA]</scope>
    <source>
        <strain evidence="3 4">BC1</strain>
    </source>
</reference>
<dbReference type="Pfam" id="PF01832">
    <property type="entry name" value="Glucosaminidase"/>
    <property type="match status" value="1"/>
</dbReference>
<evidence type="ECO:0000313" key="3">
    <source>
        <dbReference type="EMBL" id="AGK97878.1"/>
    </source>
</evidence>
<dbReference type="GO" id="GO:0004040">
    <property type="term" value="F:amidase activity"/>
    <property type="evidence" value="ECO:0007669"/>
    <property type="project" value="InterPro"/>
</dbReference>
<accession>R4K5M8</accession>
<keyword evidence="1" id="KW-0472">Membrane</keyword>
<dbReference type="HOGENOM" id="CLU_338510_0_0_9"/>
<dbReference type="RefSeq" id="WP_015616170.1">
    <property type="nucleotide sequence ID" value="NC_021182.1"/>
</dbReference>
<dbReference type="KEGG" id="cpas:Clopa_3050"/>
<dbReference type="Proteomes" id="UP000013523">
    <property type="component" value="Chromosome"/>
</dbReference>
<dbReference type="AlphaFoldDB" id="R4K5M8"/>
<dbReference type="Gene3D" id="1.10.530.10">
    <property type="match status" value="1"/>
</dbReference>
<dbReference type="InterPro" id="IPR013783">
    <property type="entry name" value="Ig-like_fold"/>
</dbReference>
<keyword evidence="1" id="KW-1133">Transmembrane helix</keyword>
<protein>
    <submittedName>
        <fullName evidence="3">Beta-N-acetylglucosaminidase</fullName>
    </submittedName>
</protein>
<proteinExistence type="predicted"/>
<organism evidence="3 4">
    <name type="scientific">Clostridium pasteurianum BC1</name>
    <dbReference type="NCBI Taxonomy" id="86416"/>
    <lineage>
        <taxon>Bacteria</taxon>
        <taxon>Bacillati</taxon>
        <taxon>Bacillota</taxon>
        <taxon>Clostridia</taxon>
        <taxon>Eubacteriales</taxon>
        <taxon>Clostridiaceae</taxon>
        <taxon>Clostridium</taxon>
    </lineage>
</organism>